<protein>
    <submittedName>
        <fullName evidence="2">Uncharacterized protein</fullName>
    </submittedName>
</protein>
<evidence type="ECO:0000313" key="3">
    <source>
        <dbReference type="Proteomes" id="UP001367508"/>
    </source>
</evidence>
<comment type="caution">
    <text evidence="2">The sequence shown here is derived from an EMBL/GenBank/DDBJ whole genome shotgun (WGS) entry which is preliminary data.</text>
</comment>
<keyword evidence="3" id="KW-1185">Reference proteome</keyword>
<sequence>MRGETNPRGEGFKDQKAKGDQVVEATKSGKGAKGDSMVCVTNGAKGEGVTTIVVDLYGSNEGCLMTMDGFEVKGDLGSEDGDQVIDTGSEADDNEGDNIATEKVQSKGRENKRIRKKDVDERTTVGGEKGVQTRRWEKRTRKEDANEGYIVKGVEIRRGKKRIRKEYIDEEAIVGYGEGVETRKRKKKKDYKGR</sequence>
<feature type="compositionally biased region" description="Basic and acidic residues" evidence="1">
    <location>
        <begin position="104"/>
        <end position="123"/>
    </location>
</feature>
<organism evidence="2 3">
    <name type="scientific">Canavalia gladiata</name>
    <name type="common">Sword bean</name>
    <name type="synonym">Dolichos gladiatus</name>
    <dbReference type="NCBI Taxonomy" id="3824"/>
    <lineage>
        <taxon>Eukaryota</taxon>
        <taxon>Viridiplantae</taxon>
        <taxon>Streptophyta</taxon>
        <taxon>Embryophyta</taxon>
        <taxon>Tracheophyta</taxon>
        <taxon>Spermatophyta</taxon>
        <taxon>Magnoliopsida</taxon>
        <taxon>eudicotyledons</taxon>
        <taxon>Gunneridae</taxon>
        <taxon>Pentapetalae</taxon>
        <taxon>rosids</taxon>
        <taxon>fabids</taxon>
        <taxon>Fabales</taxon>
        <taxon>Fabaceae</taxon>
        <taxon>Papilionoideae</taxon>
        <taxon>50 kb inversion clade</taxon>
        <taxon>NPAAA clade</taxon>
        <taxon>indigoferoid/millettioid clade</taxon>
        <taxon>Phaseoleae</taxon>
        <taxon>Canavalia</taxon>
    </lineage>
</organism>
<feature type="region of interest" description="Disordered" evidence="1">
    <location>
        <begin position="74"/>
        <end position="142"/>
    </location>
</feature>
<name>A0AAN9MU23_CANGL</name>
<evidence type="ECO:0000313" key="2">
    <source>
        <dbReference type="EMBL" id="KAK7359966.1"/>
    </source>
</evidence>
<accession>A0AAN9MU23</accession>
<evidence type="ECO:0000256" key="1">
    <source>
        <dbReference type="SAM" id="MobiDB-lite"/>
    </source>
</evidence>
<proteinExistence type="predicted"/>
<dbReference type="AlphaFoldDB" id="A0AAN9MU23"/>
<reference evidence="2 3" key="1">
    <citation type="submission" date="2024-01" db="EMBL/GenBank/DDBJ databases">
        <title>The genomes of 5 underutilized Papilionoideae crops provide insights into root nodulation and disease resistanc.</title>
        <authorList>
            <person name="Jiang F."/>
        </authorList>
    </citation>
    <scope>NUCLEOTIDE SEQUENCE [LARGE SCALE GENOMIC DNA]</scope>
    <source>
        <strain evidence="2">LVBAO_FW01</strain>
        <tissue evidence="2">Leaves</tissue>
    </source>
</reference>
<feature type="compositionally biased region" description="Basic and acidic residues" evidence="1">
    <location>
        <begin position="1"/>
        <end position="21"/>
    </location>
</feature>
<dbReference type="EMBL" id="JAYMYQ010000001">
    <property type="protein sequence ID" value="KAK7359966.1"/>
    <property type="molecule type" value="Genomic_DNA"/>
</dbReference>
<feature type="region of interest" description="Disordered" evidence="1">
    <location>
        <begin position="1"/>
        <end position="38"/>
    </location>
</feature>
<feature type="compositionally biased region" description="Acidic residues" evidence="1">
    <location>
        <begin position="77"/>
        <end position="96"/>
    </location>
</feature>
<dbReference type="Proteomes" id="UP001367508">
    <property type="component" value="Unassembled WGS sequence"/>
</dbReference>
<gene>
    <name evidence="2" type="ORF">VNO77_01935</name>
</gene>